<name>A0ABP8ZFH4_9ACTN</name>
<evidence type="ECO:0000313" key="3">
    <source>
        <dbReference type="EMBL" id="GAA4755228.1"/>
    </source>
</evidence>
<keyword evidence="2" id="KW-0732">Signal</keyword>
<accession>A0ABP8ZFH4</accession>
<evidence type="ECO:0008006" key="5">
    <source>
        <dbReference type="Google" id="ProtNLM"/>
    </source>
</evidence>
<feature type="signal peptide" evidence="2">
    <location>
        <begin position="1"/>
        <end position="29"/>
    </location>
</feature>
<evidence type="ECO:0000256" key="1">
    <source>
        <dbReference type="SAM" id="MobiDB-lite"/>
    </source>
</evidence>
<gene>
    <name evidence="3" type="ORF">GCM10023217_28640</name>
</gene>
<feature type="region of interest" description="Disordered" evidence="1">
    <location>
        <begin position="426"/>
        <end position="461"/>
    </location>
</feature>
<reference evidence="4" key="1">
    <citation type="journal article" date="2019" name="Int. J. Syst. Evol. Microbiol.">
        <title>The Global Catalogue of Microorganisms (GCM) 10K type strain sequencing project: providing services to taxonomists for standard genome sequencing and annotation.</title>
        <authorList>
            <consortium name="The Broad Institute Genomics Platform"/>
            <consortium name="The Broad Institute Genome Sequencing Center for Infectious Disease"/>
            <person name="Wu L."/>
            <person name="Ma J."/>
        </authorList>
    </citation>
    <scope>NUCLEOTIDE SEQUENCE [LARGE SCALE GENOMIC DNA]</scope>
    <source>
        <strain evidence="4">JCM 18077</strain>
    </source>
</reference>
<keyword evidence="4" id="KW-1185">Reference proteome</keyword>
<evidence type="ECO:0000313" key="4">
    <source>
        <dbReference type="Proteomes" id="UP001500822"/>
    </source>
</evidence>
<dbReference type="EMBL" id="BAABIE010000014">
    <property type="protein sequence ID" value="GAA4755228.1"/>
    <property type="molecule type" value="Genomic_DNA"/>
</dbReference>
<feature type="chain" id="PRO_5046932261" description="PE-PPE domain-containing protein" evidence="2">
    <location>
        <begin position="30"/>
        <end position="461"/>
    </location>
</feature>
<dbReference type="Proteomes" id="UP001500822">
    <property type="component" value="Unassembled WGS sequence"/>
</dbReference>
<protein>
    <recommendedName>
        <fullName evidence="5">PE-PPE domain-containing protein</fullName>
    </recommendedName>
</protein>
<dbReference type="RefSeq" id="WP_345314022.1">
    <property type="nucleotide sequence ID" value="NZ_BAABIE010000014.1"/>
</dbReference>
<sequence length="461" mass="46726">MATSLNRKNRRRKKAAGLVAVGASATLLAGGLMPAQANALNLGDFPLIAQCEPGGYEKDGIDWKPPLIGPIQFYGTADCKDAQKSVIATVGDAIFGVLLPGFPIKPSTFNTAIATPGIGEKDIWGPIDIPWPIPGVATIKGTGYNTAIVVLGGEATASSDYFLAGAVAIAAMGGVANADALFGGALATAISVPLITKNSAAAKALPMGFAIANSSHIWNGADVQATALGGIASASSAIDGSQDAVCTAVYAQASVTDSKNGKNIESCTSVLFIFQQYQEDDGPVWYAIKNPLDVNQVSPFGDNIADLLAKVGKLVTGGALPDPIVEAMAGKFVPELKGSIVRVSFQDGMPVFATDLPQFFQGIFGQSRASGPLLGLSDLGLSKADVQSVSGYGIGGPALEQDVSPVVADRVAPPLAAERPVVDQAPAVTLAPSDPSSAGGLDLGGSDAAVEAPSIELEPAL</sequence>
<feature type="compositionally biased region" description="Low complexity" evidence="1">
    <location>
        <begin position="433"/>
        <end position="449"/>
    </location>
</feature>
<organism evidence="3 4">
    <name type="scientific">Gordonia alkaliphila</name>
    <dbReference type="NCBI Taxonomy" id="1053547"/>
    <lineage>
        <taxon>Bacteria</taxon>
        <taxon>Bacillati</taxon>
        <taxon>Actinomycetota</taxon>
        <taxon>Actinomycetes</taxon>
        <taxon>Mycobacteriales</taxon>
        <taxon>Gordoniaceae</taxon>
        <taxon>Gordonia</taxon>
    </lineage>
</organism>
<proteinExistence type="predicted"/>
<comment type="caution">
    <text evidence="3">The sequence shown here is derived from an EMBL/GenBank/DDBJ whole genome shotgun (WGS) entry which is preliminary data.</text>
</comment>
<evidence type="ECO:0000256" key="2">
    <source>
        <dbReference type="SAM" id="SignalP"/>
    </source>
</evidence>